<evidence type="ECO:0000313" key="3">
    <source>
        <dbReference type="EMBL" id="MFC3205394.1"/>
    </source>
</evidence>
<dbReference type="PANTHER" id="PTHR43540">
    <property type="entry name" value="PEROXYUREIDOACRYLATE/UREIDOACRYLATE AMIDOHYDROLASE-RELATED"/>
    <property type="match status" value="1"/>
</dbReference>
<name>A0ABV7K8H8_9HYPH</name>
<evidence type="ECO:0000259" key="2">
    <source>
        <dbReference type="Pfam" id="PF00857"/>
    </source>
</evidence>
<keyword evidence="1 3" id="KW-0378">Hydrolase</keyword>
<keyword evidence="4" id="KW-1185">Reference proteome</keyword>
<gene>
    <name evidence="3" type="ORF">ACFOHJ_04155</name>
</gene>
<reference evidence="4" key="1">
    <citation type="journal article" date="2019" name="Int. J. Syst. Evol. Microbiol.">
        <title>The Global Catalogue of Microorganisms (GCM) 10K type strain sequencing project: providing services to taxonomists for standard genome sequencing and annotation.</title>
        <authorList>
            <consortium name="The Broad Institute Genomics Platform"/>
            <consortium name="The Broad Institute Genome Sequencing Center for Infectious Disease"/>
            <person name="Wu L."/>
            <person name="Ma J."/>
        </authorList>
    </citation>
    <scope>NUCLEOTIDE SEQUENCE [LARGE SCALE GENOMIC DNA]</scope>
    <source>
        <strain evidence="4">KCTC 52165</strain>
    </source>
</reference>
<evidence type="ECO:0000313" key="4">
    <source>
        <dbReference type="Proteomes" id="UP001595583"/>
    </source>
</evidence>
<dbReference type="EMBL" id="JBHRTK010000004">
    <property type="protein sequence ID" value="MFC3205394.1"/>
    <property type="molecule type" value="Genomic_DNA"/>
</dbReference>
<dbReference type="RefSeq" id="WP_378218823.1">
    <property type="nucleotide sequence ID" value="NZ_JBHRTK010000004.1"/>
</dbReference>
<protein>
    <submittedName>
        <fullName evidence="3">Cysteine hydrolase family protein</fullName>
    </submittedName>
</protein>
<dbReference type="SUPFAM" id="SSF52499">
    <property type="entry name" value="Isochorismatase-like hydrolases"/>
    <property type="match status" value="1"/>
</dbReference>
<dbReference type="GO" id="GO:0016787">
    <property type="term" value="F:hydrolase activity"/>
    <property type="evidence" value="ECO:0007669"/>
    <property type="project" value="UniProtKB-KW"/>
</dbReference>
<dbReference type="CDD" id="cd00431">
    <property type="entry name" value="cysteine_hydrolases"/>
    <property type="match status" value="1"/>
</dbReference>
<accession>A0ABV7K8H8</accession>
<dbReference type="Pfam" id="PF00857">
    <property type="entry name" value="Isochorismatase"/>
    <property type="match status" value="1"/>
</dbReference>
<organism evidence="3 4">
    <name type="scientific">Aquamicrobium soli</name>
    <dbReference type="NCBI Taxonomy" id="1811518"/>
    <lineage>
        <taxon>Bacteria</taxon>
        <taxon>Pseudomonadati</taxon>
        <taxon>Pseudomonadota</taxon>
        <taxon>Alphaproteobacteria</taxon>
        <taxon>Hyphomicrobiales</taxon>
        <taxon>Phyllobacteriaceae</taxon>
        <taxon>Aquamicrobium</taxon>
    </lineage>
</organism>
<dbReference type="InterPro" id="IPR050272">
    <property type="entry name" value="Isochorismatase-like_hydrls"/>
</dbReference>
<dbReference type="InterPro" id="IPR036380">
    <property type="entry name" value="Isochorismatase-like_sf"/>
</dbReference>
<dbReference type="InterPro" id="IPR000868">
    <property type="entry name" value="Isochorismatase-like_dom"/>
</dbReference>
<comment type="caution">
    <text evidence="3">The sequence shown here is derived from an EMBL/GenBank/DDBJ whole genome shotgun (WGS) entry which is preliminary data.</text>
</comment>
<proteinExistence type="predicted"/>
<sequence length="222" mass="24186">MNVQSAAVFAIDFQNEYRSCGAYPVEGFDAILANAVSVIAAARQAGVPVLHAQAWAEQEEVKTSYPLLHENLADDLRYGVAGADSAAICKEVMPAGGELVIRKAWPSAFRDTRLADTLRERGVEHLLVAGVWTDSCVRATVFDAVFAGFRAWLIKDACGSGTDFMNRVAILDMANRLYGGGVLRTAEALKALRGEPHQAWRCSRPVEFQYTATTAETLYEVL</sequence>
<evidence type="ECO:0000256" key="1">
    <source>
        <dbReference type="ARBA" id="ARBA00022801"/>
    </source>
</evidence>
<dbReference type="Gene3D" id="3.40.50.850">
    <property type="entry name" value="Isochorismatase-like"/>
    <property type="match status" value="1"/>
</dbReference>
<dbReference type="Proteomes" id="UP001595583">
    <property type="component" value="Unassembled WGS sequence"/>
</dbReference>
<dbReference type="PANTHER" id="PTHR43540:SF6">
    <property type="entry name" value="ISOCHORISMATASE-LIKE DOMAIN-CONTAINING PROTEIN"/>
    <property type="match status" value="1"/>
</dbReference>
<feature type="domain" description="Isochorismatase-like" evidence="2">
    <location>
        <begin position="7"/>
        <end position="186"/>
    </location>
</feature>